<evidence type="ECO:0000313" key="2">
    <source>
        <dbReference type="EMBL" id="KAL0564599.1"/>
    </source>
</evidence>
<feature type="region of interest" description="Disordered" evidence="1">
    <location>
        <begin position="1"/>
        <end position="29"/>
    </location>
</feature>
<keyword evidence="3" id="KW-1185">Reference proteome</keyword>
<feature type="region of interest" description="Disordered" evidence="1">
    <location>
        <begin position="56"/>
        <end position="82"/>
    </location>
</feature>
<proteinExistence type="predicted"/>
<dbReference type="Proteomes" id="UP001465976">
    <property type="component" value="Unassembled WGS sequence"/>
</dbReference>
<gene>
    <name evidence="2" type="ORF">V5O48_017444</name>
</gene>
<sequence length="82" mass="9182">DVECGREEEAAELQEAPPGTPTPLDYRQSNVPSHLFSSFNTRRLDLHRKANHIQTFNLSSSQDREPLDFGPPSVLSIPENPP</sequence>
<comment type="caution">
    <text evidence="2">The sequence shown here is derived from an EMBL/GenBank/DDBJ whole genome shotgun (WGS) entry which is preliminary data.</text>
</comment>
<dbReference type="EMBL" id="JBAHYK010002680">
    <property type="protein sequence ID" value="KAL0564599.1"/>
    <property type="molecule type" value="Genomic_DNA"/>
</dbReference>
<name>A0ABR3ENX2_9AGAR</name>
<feature type="non-terminal residue" evidence="2">
    <location>
        <position position="82"/>
    </location>
</feature>
<organism evidence="2 3">
    <name type="scientific">Marasmius crinis-equi</name>
    <dbReference type="NCBI Taxonomy" id="585013"/>
    <lineage>
        <taxon>Eukaryota</taxon>
        <taxon>Fungi</taxon>
        <taxon>Dikarya</taxon>
        <taxon>Basidiomycota</taxon>
        <taxon>Agaricomycotina</taxon>
        <taxon>Agaricomycetes</taxon>
        <taxon>Agaricomycetidae</taxon>
        <taxon>Agaricales</taxon>
        <taxon>Marasmiineae</taxon>
        <taxon>Marasmiaceae</taxon>
        <taxon>Marasmius</taxon>
    </lineage>
</organism>
<protein>
    <submittedName>
        <fullName evidence="2">Uncharacterized protein</fullName>
    </submittedName>
</protein>
<reference evidence="2 3" key="1">
    <citation type="submission" date="2024-02" db="EMBL/GenBank/DDBJ databases">
        <title>A draft genome for the cacao thread blight pathogen Marasmius crinis-equi.</title>
        <authorList>
            <person name="Cohen S.P."/>
            <person name="Baruah I.K."/>
            <person name="Amoako-Attah I."/>
            <person name="Bukari Y."/>
            <person name="Meinhardt L.W."/>
            <person name="Bailey B.A."/>
        </authorList>
    </citation>
    <scope>NUCLEOTIDE SEQUENCE [LARGE SCALE GENOMIC DNA]</scope>
    <source>
        <strain evidence="2 3">GH-76</strain>
    </source>
</reference>
<feature type="non-terminal residue" evidence="2">
    <location>
        <position position="1"/>
    </location>
</feature>
<evidence type="ECO:0000313" key="3">
    <source>
        <dbReference type="Proteomes" id="UP001465976"/>
    </source>
</evidence>
<evidence type="ECO:0000256" key="1">
    <source>
        <dbReference type="SAM" id="MobiDB-lite"/>
    </source>
</evidence>
<accession>A0ABR3ENX2</accession>